<protein>
    <submittedName>
        <fullName evidence="1">Uncharacterized protein</fullName>
    </submittedName>
</protein>
<sequence length="300" mass="34762">MSFWQHGRFEPQPEFDFHPSHFISLECPDAGILKTLALQGEELEPELVLIRLACDVRMQKNAAAEQLRKAMLAPVSQDQQTVAASAWPWLDNALTHTLQNGRLPYTDSEAFPAEFRHQLEQALCWTAEHIYPPDAEYTDDDDDWDEQQQQDARAHSLAVAKQLYRQFNQVLLATLLMQQLQPQHPALQQIALNHNASFTHFVGLELALRRQAQYHCMQHFGKDWFWQHLDQLELQHIFYLAARCRFEPGEILALQIKLENECAGLEYFISRKECIAALTELSLAVEFGFEDQSEYQQQIT</sequence>
<gene>
    <name evidence="1" type="ORF">HRH59_03415</name>
</gene>
<dbReference type="AlphaFoldDB" id="A0A7Y5ANJ9"/>
<organism evidence="1 2">
    <name type="scientific">Rheinheimera lutimaris</name>
    <dbReference type="NCBI Taxonomy" id="2740584"/>
    <lineage>
        <taxon>Bacteria</taxon>
        <taxon>Pseudomonadati</taxon>
        <taxon>Pseudomonadota</taxon>
        <taxon>Gammaproteobacteria</taxon>
        <taxon>Chromatiales</taxon>
        <taxon>Chromatiaceae</taxon>
        <taxon>Rheinheimera</taxon>
    </lineage>
</organism>
<dbReference type="RefSeq" id="WP_173499870.1">
    <property type="nucleotide sequence ID" value="NZ_JABSOD010000003.1"/>
</dbReference>
<accession>A0A7Y5ANJ9</accession>
<comment type="caution">
    <text evidence="1">The sequence shown here is derived from an EMBL/GenBank/DDBJ whole genome shotgun (WGS) entry which is preliminary data.</text>
</comment>
<reference evidence="1 2" key="1">
    <citation type="submission" date="2020-06" db="EMBL/GenBank/DDBJ databases">
        <title>Rheinheimera sp. nov., a marine bacterium isolated from coastal.</title>
        <authorList>
            <person name="Yu Q."/>
            <person name="Qi Y."/>
            <person name="Pu J."/>
        </authorList>
    </citation>
    <scope>NUCLEOTIDE SEQUENCE [LARGE SCALE GENOMIC DNA]</scope>
    <source>
        <strain evidence="1 2">YQF-2</strain>
    </source>
</reference>
<evidence type="ECO:0000313" key="1">
    <source>
        <dbReference type="EMBL" id="NRQ41617.1"/>
    </source>
</evidence>
<keyword evidence="2" id="KW-1185">Reference proteome</keyword>
<dbReference type="Proteomes" id="UP000523161">
    <property type="component" value="Unassembled WGS sequence"/>
</dbReference>
<proteinExistence type="predicted"/>
<name>A0A7Y5ANJ9_9GAMM</name>
<evidence type="ECO:0000313" key="2">
    <source>
        <dbReference type="Proteomes" id="UP000523161"/>
    </source>
</evidence>
<dbReference type="EMBL" id="JABSOD010000003">
    <property type="protein sequence ID" value="NRQ41617.1"/>
    <property type="molecule type" value="Genomic_DNA"/>
</dbReference>